<evidence type="ECO:0000256" key="2">
    <source>
        <dbReference type="ARBA" id="ARBA00022801"/>
    </source>
</evidence>
<dbReference type="GO" id="GO:0016020">
    <property type="term" value="C:membrane"/>
    <property type="evidence" value="ECO:0007669"/>
    <property type="project" value="TreeGrafter"/>
</dbReference>
<evidence type="ECO:0000256" key="5">
    <source>
        <dbReference type="SAM" id="Phobius"/>
    </source>
</evidence>
<keyword evidence="2" id="KW-0378">Hydrolase</keyword>
<dbReference type="InterPro" id="IPR000407">
    <property type="entry name" value="GDA1_CD39_NTPase"/>
</dbReference>
<keyword evidence="5" id="KW-0472">Membrane</keyword>
<dbReference type="Pfam" id="PF01150">
    <property type="entry name" value="GDA1_CD39"/>
    <property type="match status" value="1"/>
</dbReference>
<keyword evidence="7" id="KW-1185">Reference proteome</keyword>
<feature type="compositionally biased region" description="Low complexity" evidence="4">
    <location>
        <begin position="49"/>
        <end position="66"/>
    </location>
</feature>
<comment type="similarity">
    <text evidence="1">Belongs to the GDA1/CD39 NTPase family.</text>
</comment>
<evidence type="ECO:0000313" key="7">
    <source>
        <dbReference type="Proteomes" id="UP001374535"/>
    </source>
</evidence>
<dbReference type="GO" id="GO:0009134">
    <property type="term" value="P:nucleoside diphosphate catabolic process"/>
    <property type="evidence" value="ECO:0007669"/>
    <property type="project" value="TreeGrafter"/>
</dbReference>
<feature type="binding site" evidence="3">
    <location>
        <begin position="288"/>
        <end position="292"/>
    </location>
    <ligand>
        <name>ATP</name>
        <dbReference type="ChEBI" id="CHEBI:30616"/>
    </ligand>
</feature>
<protein>
    <recommendedName>
        <fullName evidence="8">Apyrase 6</fullName>
    </recommendedName>
</protein>
<gene>
    <name evidence="6" type="ORF">V8G54_033264</name>
</gene>
<evidence type="ECO:0000256" key="3">
    <source>
        <dbReference type="PIRSR" id="PIRSR600407-2"/>
    </source>
</evidence>
<dbReference type="PANTHER" id="PTHR11782:SF96">
    <property type="entry name" value="APYRASE 6-RELATED"/>
    <property type="match status" value="1"/>
</dbReference>
<dbReference type="AlphaFoldDB" id="A0AAQ3MNP0"/>
<evidence type="ECO:0000256" key="4">
    <source>
        <dbReference type="SAM" id="MobiDB-lite"/>
    </source>
</evidence>
<dbReference type="GO" id="GO:0005524">
    <property type="term" value="F:ATP binding"/>
    <property type="evidence" value="ECO:0007669"/>
    <property type="project" value="UniProtKB-KW"/>
</dbReference>
<proteinExistence type="inferred from homology"/>
<keyword evidence="5" id="KW-1133">Transmembrane helix</keyword>
<accession>A0AAQ3MNP0</accession>
<evidence type="ECO:0000313" key="6">
    <source>
        <dbReference type="EMBL" id="WVY94176.1"/>
    </source>
</evidence>
<organism evidence="6 7">
    <name type="scientific">Vigna mungo</name>
    <name type="common">Black gram</name>
    <name type="synonym">Phaseolus mungo</name>
    <dbReference type="NCBI Taxonomy" id="3915"/>
    <lineage>
        <taxon>Eukaryota</taxon>
        <taxon>Viridiplantae</taxon>
        <taxon>Streptophyta</taxon>
        <taxon>Embryophyta</taxon>
        <taxon>Tracheophyta</taxon>
        <taxon>Spermatophyta</taxon>
        <taxon>Magnoliopsida</taxon>
        <taxon>eudicotyledons</taxon>
        <taxon>Gunneridae</taxon>
        <taxon>Pentapetalae</taxon>
        <taxon>rosids</taxon>
        <taxon>fabids</taxon>
        <taxon>Fabales</taxon>
        <taxon>Fabaceae</taxon>
        <taxon>Papilionoideae</taxon>
        <taxon>50 kb inversion clade</taxon>
        <taxon>NPAAA clade</taxon>
        <taxon>indigoferoid/millettioid clade</taxon>
        <taxon>Phaseoleae</taxon>
        <taxon>Vigna</taxon>
    </lineage>
</organism>
<feature type="region of interest" description="Disordered" evidence="4">
    <location>
        <begin position="35"/>
        <end position="66"/>
    </location>
</feature>
<keyword evidence="3" id="KW-0067">ATP-binding</keyword>
<dbReference type="GO" id="GO:0017110">
    <property type="term" value="F:nucleoside diphosphate phosphatase activity"/>
    <property type="evidence" value="ECO:0007669"/>
    <property type="project" value="TreeGrafter"/>
</dbReference>
<sequence>MLLKLKTSQPPKPLHCSSFRTPHCTIPFQSATAFSEQPPSMSFPESPRHSSPYSPSSPSSPSYIPPHRTQLHPRMISLYTSSSPSSSSHTNPNPNKPHTGKCLLFLFAFLFFTAPFLFYLFSTALQIHSSPKFADSRPVSFALAFRAGPDALRLSVYHFLGPGLGLLAAAHSAAAAPGFAAPPDALRGAVAELVRFAKGKVPRREWGNTVVRLAASEELEQLGSEEVEKVLECCRKALKASGFLFKDEWARVVSGEEQGISSWVAVNYALGNLGREPHETTGIVELGGGSLQATSTKLNADLAHTLRTIRLSRVTYNLYTWSLPQLGQISFAELTKRHVRMVVGVELL</sequence>
<dbReference type="Gene3D" id="3.30.420.150">
    <property type="entry name" value="Exopolyphosphatase. Domain 2"/>
    <property type="match status" value="1"/>
</dbReference>
<dbReference type="PANTHER" id="PTHR11782">
    <property type="entry name" value="ADENOSINE/GUANOSINE DIPHOSPHATASE"/>
    <property type="match status" value="1"/>
</dbReference>
<evidence type="ECO:0000256" key="1">
    <source>
        <dbReference type="ARBA" id="ARBA00009283"/>
    </source>
</evidence>
<name>A0AAQ3MNP0_VIGMU</name>
<dbReference type="EMBL" id="CP144691">
    <property type="protein sequence ID" value="WVY94176.1"/>
    <property type="molecule type" value="Genomic_DNA"/>
</dbReference>
<keyword evidence="5" id="KW-0812">Transmembrane</keyword>
<evidence type="ECO:0008006" key="8">
    <source>
        <dbReference type="Google" id="ProtNLM"/>
    </source>
</evidence>
<keyword evidence="3" id="KW-0547">Nucleotide-binding</keyword>
<dbReference type="Proteomes" id="UP001374535">
    <property type="component" value="Chromosome 10"/>
</dbReference>
<reference evidence="6 7" key="1">
    <citation type="journal article" date="2023" name="Life. Sci Alliance">
        <title>Evolutionary insights into 3D genome organization and epigenetic landscape of Vigna mungo.</title>
        <authorList>
            <person name="Junaid A."/>
            <person name="Singh B."/>
            <person name="Bhatia S."/>
        </authorList>
    </citation>
    <scope>NUCLEOTIDE SEQUENCE [LARGE SCALE GENOMIC DNA]</scope>
    <source>
        <strain evidence="6">Urdbean</strain>
    </source>
</reference>
<feature type="transmembrane region" description="Helical" evidence="5">
    <location>
        <begin position="102"/>
        <end position="121"/>
    </location>
</feature>